<dbReference type="Pfam" id="PF14808">
    <property type="entry name" value="TMEM164"/>
    <property type="match status" value="1"/>
</dbReference>
<keyword evidence="1" id="KW-0472">Membrane</keyword>
<protein>
    <submittedName>
        <fullName evidence="3">Transmembrane protein</fullName>
    </submittedName>
</protein>
<dbReference type="InterPro" id="IPR026508">
    <property type="entry name" value="TMEM164"/>
</dbReference>
<gene>
    <name evidence="3" type="ORF">Anas_08117</name>
</gene>
<evidence type="ECO:0000313" key="4">
    <source>
        <dbReference type="Proteomes" id="UP000326759"/>
    </source>
</evidence>
<feature type="transmembrane region" description="Helical" evidence="1">
    <location>
        <begin position="239"/>
        <end position="256"/>
    </location>
</feature>
<proteinExistence type="predicted"/>
<comment type="caution">
    <text evidence="3">The sequence shown here is derived from an EMBL/GenBank/DDBJ whole genome shotgun (WGS) entry which is preliminary data.</text>
</comment>
<reference evidence="3 4" key="1">
    <citation type="journal article" date="2019" name="PLoS Biol.">
        <title>Sex chromosomes control vertical transmission of feminizing Wolbachia symbionts in an isopod.</title>
        <authorList>
            <person name="Becking T."/>
            <person name="Chebbi M.A."/>
            <person name="Giraud I."/>
            <person name="Moumen B."/>
            <person name="Laverre T."/>
            <person name="Caubet Y."/>
            <person name="Peccoud J."/>
            <person name="Gilbert C."/>
            <person name="Cordaux R."/>
        </authorList>
    </citation>
    <scope>NUCLEOTIDE SEQUENCE [LARGE SCALE GENOMIC DNA]</scope>
    <source>
        <strain evidence="3">ANa2</strain>
        <tissue evidence="3">Whole body excluding digestive tract and cuticle</tissue>
    </source>
</reference>
<dbReference type="AlphaFoldDB" id="A0A5N5STE5"/>
<evidence type="ECO:0000256" key="1">
    <source>
        <dbReference type="SAM" id="Phobius"/>
    </source>
</evidence>
<dbReference type="PANTHER" id="PTHR20948:SF2">
    <property type="entry name" value="TRANSMEMBRANE PROTEIN 164"/>
    <property type="match status" value="1"/>
</dbReference>
<sequence>MGYLWALLSVLDILLCGDYNSTIVAQGCRYFIIQTNFMEVILSRYNFETILDWCYGGVNATIPGNGGPDCANFLSFKRRILETLFGCIISLIYFLGGWFYITYPASFRTVRKDRGGKRLLLVIVSMTFGIEIGFKFGTKQLIYLLNPCHVITAIQVMSISKRMFLCKIKSFVDMMMMNCNRVGNNLRNLLFLQIYLLAAPPSNLVTAVFRVHLNFLNGAVLAILFPVTNARLLPFEKEIYWIQHSLLLVTPYYLLRLGGTCMYKYMFETLLLLFCIWHSVLEHHVLRSL</sequence>
<feature type="chain" id="PRO_5024365674" evidence="2">
    <location>
        <begin position="17"/>
        <end position="289"/>
    </location>
</feature>
<feature type="transmembrane region" description="Helical" evidence="1">
    <location>
        <begin position="83"/>
        <end position="107"/>
    </location>
</feature>
<keyword evidence="1 3" id="KW-0812">Transmembrane</keyword>
<feature type="transmembrane region" description="Helical" evidence="1">
    <location>
        <begin position="185"/>
        <end position="201"/>
    </location>
</feature>
<feature type="transmembrane region" description="Helical" evidence="1">
    <location>
        <begin position="119"/>
        <end position="136"/>
    </location>
</feature>
<keyword evidence="1" id="KW-1133">Transmembrane helix</keyword>
<dbReference type="OrthoDB" id="17328at2759"/>
<dbReference type="PANTHER" id="PTHR20948">
    <property type="entry name" value="TRANSMEMBRANE PROTEIN 164"/>
    <property type="match status" value="1"/>
</dbReference>
<organism evidence="3 4">
    <name type="scientific">Armadillidium nasatum</name>
    <dbReference type="NCBI Taxonomy" id="96803"/>
    <lineage>
        <taxon>Eukaryota</taxon>
        <taxon>Metazoa</taxon>
        <taxon>Ecdysozoa</taxon>
        <taxon>Arthropoda</taxon>
        <taxon>Crustacea</taxon>
        <taxon>Multicrustacea</taxon>
        <taxon>Malacostraca</taxon>
        <taxon>Eumalacostraca</taxon>
        <taxon>Peracarida</taxon>
        <taxon>Isopoda</taxon>
        <taxon>Oniscidea</taxon>
        <taxon>Crinocheta</taxon>
        <taxon>Armadillidiidae</taxon>
        <taxon>Armadillidium</taxon>
    </lineage>
</organism>
<feature type="signal peptide" evidence="2">
    <location>
        <begin position="1"/>
        <end position="16"/>
    </location>
</feature>
<dbReference type="Proteomes" id="UP000326759">
    <property type="component" value="Unassembled WGS sequence"/>
</dbReference>
<feature type="transmembrane region" description="Helical" evidence="1">
    <location>
        <begin position="142"/>
        <end position="164"/>
    </location>
</feature>
<name>A0A5N5STE5_9CRUS</name>
<dbReference type="EMBL" id="SEYY01020199">
    <property type="protein sequence ID" value="KAB7497496.1"/>
    <property type="molecule type" value="Genomic_DNA"/>
</dbReference>
<evidence type="ECO:0000256" key="2">
    <source>
        <dbReference type="SAM" id="SignalP"/>
    </source>
</evidence>
<keyword evidence="2" id="KW-0732">Signal</keyword>
<accession>A0A5N5STE5</accession>
<keyword evidence="4" id="KW-1185">Reference proteome</keyword>
<evidence type="ECO:0000313" key="3">
    <source>
        <dbReference type="EMBL" id="KAB7497496.1"/>
    </source>
</evidence>